<dbReference type="PANTHER" id="PTHR35007:SF1">
    <property type="entry name" value="PILUS ASSEMBLY PROTEIN"/>
    <property type="match status" value="1"/>
</dbReference>
<dbReference type="RefSeq" id="WP_123041767.1">
    <property type="nucleotide sequence ID" value="NZ_CP033433.1"/>
</dbReference>
<accession>A0A3G3JZU3</accession>
<keyword evidence="3 6" id="KW-0812">Transmembrane</keyword>
<keyword evidence="4 6" id="KW-1133">Transmembrane helix</keyword>
<evidence type="ECO:0000313" key="9">
    <source>
        <dbReference type="Proteomes" id="UP000269097"/>
    </source>
</evidence>
<evidence type="ECO:0000313" key="8">
    <source>
        <dbReference type="EMBL" id="AYQ73683.1"/>
    </source>
</evidence>
<keyword evidence="9" id="KW-1185">Reference proteome</keyword>
<protein>
    <submittedName>
        <fullName evidence="8">Pilus assembly protein TadB</fullName>
    </submittedName>
</protein>
<feature type="transmembrane region" description="Helical" evidence="6">
    <location>
        <begin position="192"/>
        <end position="212"/>
    </location>
</feature>
<dbReference type="Proteomes" id="UP000269097">
    <property type="component" value="Chromosome"/>
</dbReference>
<feature type="transmembrane region" description="Helical" evidence="6">
    <location>
        <begin position="12"/>
        <end position="31"/>
    </location>
</feature>
<evidence type="ECO:0000256" key="3">
    <source>
        <dbReference type="ARBA" id="ARBA00022692"/>
    </source>
</evidence>
<evidence type="ECO:0000256" key="6">
    <source>
        <dbReference type="SAM" id="Phobius"/>
    </source>
</evidence>
<evidence type="ECO:0000259" key="7">
    <source>
        <dbReference type="Pfam" id="PF00482"/>
    </source>
</evidence>
<evidence type="ECO:0000256" key="1">
    <source>
        <dbReference type="ARBA" id="ARBA00004651"/>
    </source>
</evidence>
<dbReference type="KEGG" id="coh:EAV92_14490"/>
<name>A0A3G3JZU3_9BACL</name>
<dbReference type="PANTHER" id="PTHR35007">
    <property type="entry name" value="INTEGRAL MEMBRANE PROTEIN-RELATED"/>
    <property type="match status" value="1"/>
</dbReference>
<evidence type="ECO:0000256" key="4">
    <source>
        <dbReference type="ARBA" id="ARBA00022989"/>
    </source>
</evidence>
<organism evidence="8 9">
    <name type="scientific">Cohnella candidum</name>
    <dbReference type="NCBI Taxonomy" id="2674991"/>
    <lineage>
        <taxon>Bacteria</taxon>
        <taxon>Bacillati</taxon>
        <taxon>Bacillota</taxon>
        <taxon>Bacilli</taxon>
        <taxon>Bacillales</taxon>
        <taxon>Paenibacillaceae</taxon>
        <taxon>Cohnella</taxon>
    </lineage>
</organism>
<keyword evidence="5 6" id="KW-0472">Membrane</keyword>
<feature type="domain" description="Type II secretion system protein GspF" evidence="7">
    <location>
        <begin position="73"/>
        <end position="204"/>
    </location>
</feature>
<dbReference type="InterPro" id="IPR018076">
    <property type="entry name" value="T2SS_GspF_dom"/>
</dbReference>
<dbReference type="AlphaFoldDB" id="A0A3G3JZU3"/>
<gene>
    <name evidence="8" type="ORF">EAV92_14490</name>
</gene>
<dbReference type="Pfam" id="PF00482">
    <property type="entry name" value="T2SSF"/>
    <property type="match status" value="1"/>
</dbReference>
<comment type="subcellular location">
    <subcellularLocation>
        <location evidence="1">Cell membrane</location>
        <topology evidence="1">Multi-pass membrane protein</topology>
    </subcellularLocation>
</comment>
<proteinExistence type="predicted"/>
<keyword evidence="2" id="KW-1003">Cell membrane</keyword>
<evidence type="ECO:0000256" key="2">
    <source>
        <dbReference type="ARBA" id="ARBA00022475"/>
    </source>
</evidence>
<feature type="transmembrane region" description="Helical" evidence="6">
    <location>
        <begin position="218"/>
        <end position="239"/>
    </location>
</feature>
<dbReference type="GO" id="GO:0005886">
    <property type="term" value="C:plasma membrane"/>
    <property type="evidence" value="ECO:0007669"/>
    <property type="project" value="UniProtKB-SubCell"/>
</dbReference>
<evidence type="ECO:0000256" key="5">
    <source>
        <dbReference type="ARBA" id="ARBA00023136"/>
    </source>
</evidence>
<reference evidence="8 9" key="1">
    <citation type="submission" date="2018-10" db="EMBL/GenBank/DDBJ databases">
        <title>Genome Sequence of Cohnella sp.</title>
        <authorList>
            <person name="Srinivasan S."/>
            <person name="Kim M.K."/>
        </authorList>
    </citation>
    <scope>NUCLEOTIDE SEQUENCE [LARGE SCALE GENOMIC DNA]</scope>
    <source>
        <strain evidence="8 9">18JY8-7</strain>
    </source>
</reference>
<dbReference type="EMBL" id="CP033433">
    <property type="protein sequence ID" value="AYQ73683.1"/>
    <property type="molecule type" value="Genomic_DNA"/>
</dbReference>
<sequence>MIDYARYELSKGQRAGAAVAGCLFCFAAAWMLCRQPVVSVLAAPVGLGYPRLLRKRLQAGRKLKLRLQFKEMLQALSSLLAAGRSVENAFLGLENDLSILIADARSDLLRELRAISVRLHNGEPLEPMLRDFAGRSDSEEIRHFSEAFTVSKRAGGDLIEIVRGTSQLIAEKLDVELEISVLMSQKRFESRIMMTMPFAFIGFLGFFAPEYMEPLRHGVGWLLLSVCLGLLGLCCWWMVRIMSIEV</sequence>